<dbReference type="GO" id="GO:0005886">
    <property type="term" value="C:plasma membrane"/>
    <property type="evidence" value="ECO:0007669"/>
    <property type="project" value="UniProtKB-SubCell"/>
</dbReference>
<feature type="transmembrane region" description="Helical" evidence="7">
    <location>
        <begin position="223"/>
        <end position="244"/>
    </location>
</feature>
<feature type="transmembrane region" description="Helical" evidence="7">
    <location>
        <begin position="179"/>
        <end position="202"/>
    </location>
</feature>
<gene>
    <name evidence="9" type="ORF">BleG1_3463</name>
</gene>
<evidence type="ECO:0000256" key="1">
    <source>
        <dbReference type="ARBA" id="ARBA00004429"/>
    </source>
</evidence>
<evidence type="ECO:0000256" key="3">
    <source>
        <dbReference type="ARBA" id="ARBA00022519"/>
    </source>
</evidence>
<evidence type="ECO:0000313" key="10">
    <source>
        <dbReference type="Proteomes" id="UP000027142"/>
    </source>
</evidence>
<keyword evidence="6 7" id="KW-0472">Membrane</keyword>
<comment type="subcellular location">
    <subcellularLocation>
        <location evidence="1">Cell inner membrane</location>
        <topology evidence="1">Multi-pass membrane protein</topology>
    </subcellularLocation>
</comment>
<dbReference type="HOGENOM" id="CLU_049437_0_0_9"/>
<evidence type="ECO:0000256" key="4">
    <source>
        <dbReference type="ARBA" id="ARBA00022692"/>
    </source>
</evidence>
<keyword evidence="2" id="KW-1003">Cell membrane</keyword>
<feature type="transmembrane region" description="Helical" evidence="7">
    <location>
        <begin position="343"/>
        <end position="362"/>
    </location>
</feature>
<dbReference type="Pfam" id="PF06808">
    <property type="entry name" value="DctM"/>
    <property type="match status" value="1"/>
</dbReference>
<dbReference type="OrthoDB" id="3761770at2"/>
<organism evidence="9 10">
    <name type="scientific">Shouchella lehensis G1</name>
    <dbReference type="NCBI Taxonomy" id="1246626"/>
    <lineage>
        <taxon>Bacteria</taxon>
        <taxon>Bacillati</taxon>
        <taxon>Bacillota</taxon>
        <taxon>Bacilli</taxon>
        <taxon>Bacillales</taxon>
        <taxon>Bacillaceae</taxon>
        <taxon>Shouchella</taxon>
    </lineage>
</organism>
<feature type="transmembrane region" description="Helical" evidence="7">
    <location>
        <begin position="426"/>
        <end position="447"/>
    </location>
</feature>
<dbReference type="eggNOG" id="COG1593">
    <property type="taxonomic scope" value="Bacteria"/>
</dbReference>
<keyword evidence="10" id="KW-1185">Reference proteome</keyword>
<evidence type="ECO:0000256" key="5">
    <source>
        <dbReference type="ARBA" id="ARBA00022989"/>
    </source>
</evidence>
<keyword evidence="5 7" id="KW-1133">Transmembrane helix</keyword>
<dbReference type="Proteomes" id="UP000027142">
    <property type="component" value="Chromosome"/>
</dbReference>
<dbReference type="AlphaFoldDB" id="A0A060M1V8"/>
<sequence>MGMAVWALISFIVIILIWAIFTKRNIGEAMILGFITTLLFAGDRAFELLFPSLMRGLTHEVVFASLAFIFMAQLINHTGLIGRIIQILNSLIGRLPGGAAYVNTFGSGLFALVAGSGSGIAATTGSITIPWMERSGWRKEHAASIVAGNSGFGSIIPPNSTMFIMLGFAPVAASVGQSSLFIALYVAGLYALVHRVLVVFIMTKRYNIQPVHPDLIQPIGTSFRAGWTSLLIFLGIIVPLLINFGPLANWFISLEGVGQSAMDAISFIVWVPVFMILFTLVVGRNHLPKGKKEWGRFFEKTAPSYFVIGPVLIFTFATSAVLNEIGLTEQLQALMTSFAVPKWLMIAIVGIVITLVATPLATSATIATIGLASFGALTAVGVDPLLAVVTIMMFGATEGSTPTSGPIYVATGMAKIGAEKTYIPLLIYYTIPLLIISWLIGMGILPIPL</sequence>
<keyword evidence="4 7" id="KW-0812">Transmembrane</keyword>
<keyword evidence="3" id="KW-0997">Cell inner membrane</keyword>
<dbReference type="InterPro" id="IPR004681">
    <property type="entry name" value="TRAP_DctM"/>
</dbReference>
<accession>A0A060M1V8</accession>
<dbReference type="STRING" id="1246626.BleG1_3463"/>
<name>A0A060M1V8_9BACI</name>
<dbReference type="PANTHER" id="PTHR33362:SF2">
    <property type="entry name" value="TRAP TRANSPORTER LARGE PERMEASE PROTEIN"/>
    <property type="match status" value="1"/>
</dbReference>
<feature type="domain" description="TRAP C4-dicarboxylate transport system permease DctM subunit" evidence="8">
    <location>
        <begin position="14"/>
        <end position="439"/>
    </location>
</feature>
<evidence type="ECO:0000256" key="7">
    <source>
        <dbReference type="SAM" id="Phobius"/>
    </source>
</evidence>
<proteinExistence type="predicted"/>
<dbReference type="GO" id="GO:0022857">
    <property type="term" value="F:transmembrane transporter activity"/>
    <property type="evidence" value="ECO:0007669"/>
    <property type="project" value="TreeGrafter"/>
</dbReference>
<evidence type="ECO:0000259" key="8">
    <source>
        <dbReference type="Pfam" id="PF06808"/>
    </source>
</evidence>
<reference evidence="9 10" key="1">
    <citation type="journal article" date="2014" name="Gene">
        <title>A comparative genomic analysis of the alkalitolerant soil bacterium Bacillus lehensis G1.</title>
        <authorList>
            <person name="Noor Y.M."/>
            <person name="Samsulrizal N.H."/>
            <person name="Jema'on N.A."/>
            <person name="Low K.O."/>
            <person name="Ramli A.N."/>
            <person name="Alias N.I."/>
            <person name="Damis S.I."/>
            <person name="Fuzi S.F."/>
            <person name="Isa M.N."/>
            <person name="Murad A.M."/>
            <person name="Raih M.F."/>
            <person name="Bakar F.D."/>
            <person name="Najimudin N."/>
            <person name="Mahadi N.M."/>
            <person name="Illias R.M."/>
        </authorList>
    </citation>
    <scope>NUCLEOTIDE SEQUENCE [LARGE SCALE GENOMIC DNA]</scope>
    <source>
        <strain evidence="9 10">G1</strain>
    </source>
</reference>
<feature type="transmembrane region" description="Helical" evidence="7">
    <location>
        <begin position="62"/>
        <end position="85"/>
    </location>
</feature>
<dbReference type="PATRIC" id="fig|1246626.3.peg.3451"/>
<dbReference type="EMBL" id="CP003923">
    <property type="protein sequence ID" value="AIC96010.1"/>
    <property type="molecule type" value="Genomic_DNA"/>
</dbReference>
<feature type="transmembrane region" description="Helical" evidence="7">
    <location>
        <begin position="304"/>
        <end position="323"/>
    </location>
</feature>
<dbReference type="KEGG" id="ble:BleG1_3463"/>
<protein>
    <submittedName>
        <fullName evidence="9">C4-dicarboxylate transport system permease large protein</fullName>
    </submittedName>
</protein>
<evidence type="ECO:0000256" key="2">
    <source>
        <dbReference type="ARBA" id="ARBA00022475"/>
    </source>
</evidence>
<dbReference type="RefSeq" id="WP_038483576.1">
    <property type="nucleotide sequence ID" value="NZ_CP003923.1"/>
</dbReference>
<dbReference type="PANTHER" id="PTHR33362">
    <property type="entry name" value="SIALIC ACID TRAP TRANSPORTER PERMEASE PROTEIN SIAT-RELATED"/>
    <property type="match status" value="1"/>
</dbReference>
<evidence type="ECO:0000256" key="6">
    <source>
        <dbReference type="ARBA" id="ARBA00023136"/>
    </source>
</evidence>
<feature type="transmembrane region" description="Helical" evidence="7">
    <location>
        <begin position="374"/>
        <end position="396"/>
    </location>
</feature>
<dbReference type="InterPro" id="IPR010656">
    <property type="entry name" value="DctM"/>
</dbReference>
<feature type="transmembrane region" description="Helical" evidence="7">
    <location>
        <begin position="264"/>
        <end position="283"/>
    </location>
</feature>
<feature type="transmembrane region" description="Helical" evidence="7">
    <location>
        <begin position="152"/>
        <end position="173"/>
    </location>
</feature>
<feature type="transmembrane region" description="Helical" evidence="7">
    <location>
        <begin position="105"/>
        <end position="131"/>
    </location>
</feature>
<evidence type="ECO:0000313" key="9">
    <source>
        <dbReference type="EMBL" id="AIC96010.1"/>
    </source>
</evidence>